<organism evidence="2 3">
    <name type="scientific">Meloidogyne javanica</name>
    <name type="common">Root-knot nematode worm</name>
    <dbReference type="NCBI Taxonomy" id="6303"/>
    <lineage>
        <taxon>Eukaryota</taxon>
        <taxon>Metazoa</taxon>
        <taxon>Ecdysozoa</taxon>
        <taxon>Nematoda</taxon>
        <taxon>Chromadorea</taxon>
        <taxon>Rhabditida</taxon>
        <taxon>Tylenchina</taxon>
        <taxon>Tylenchomorpha</taxon>
        <taxon>Tylenchoidea</taxon>
        <taxon>Meloidogynidae</taxon>
        <taxon>Meloidogyninae</taxon>
        <taxon>Meloidogyne</taxon>
        <taxon>Meloidogyne incognita group</taxon>
    </lineage>
</organism>
<dbReference type="Proteomes" id="UP000887561">
    <property type="component" value="Unplaced"/>
</dbReference>
<evidence type="ECO:0000313" key="2">
    <source>
        <dbReference type="Proteomes" id="UP000887561"/>
    </source>
</evidence>
<dbReference type="AlphaFoldDB" id="A0A915M366"/>
<name>A0A915M366_MELJA</name>
<dbReference type="PANTHER" id="PTHR12552:SF1">
    <property type="entry name" value="RHO GTPASE-ACTIVATING PROTEIN GRAF"/>
    <property type="match status" value="1"/>
</dbReference>
<protein>
    <submittedName>
        <fullName evidence="3">BAR domain-containing protein</fullName>
    </submittedName>
</protein>
<dbReference type="SUPFAM" id="SSF103657">
    <property type="entry name" value="BAR/IMD domain-like"/>
    <property type="match status" value="1"/>
</dbReference>
<dbReference type="InterPro" id="IPR004148">
    <property type="entry name" value="BAR_dom"/>
</dbReference>
<evidence type="ECO:0000259" key="1">
    <source>
        <dbReference type="Pfam" id="PF16746"/>
    </source>
</evidence>
<dbReference type="InterPro" id="IPR047234">
    <property type="entry name" value="GRAF_fam"/>
</dbReference>
<dbReference type="GO" id="GO:0005096">
    <property type="term" value="F:GTPase activator activity"/>
    <property type="evidence" value="ECO:0007669"/>
    <property type="project" value="InterPro"/>
</dbReference>
<keyword evidence="2" id="KW-1185">Reference proteome</keyword>
<feature type="domain" description="BAR" evidence="1">
    <location>
        <begin position="6"/>
        <end position="145"/>
    </location>
</feature>
<dbReference type="InterPro" id="IPR027267">
    <property type="entry name" value="AH/BAR_dom_sf"/>
</dbReference>
<evidence type="ECO:0000313" key="3">
    <source>
        <dbReference type="WBParaSite" id="scaffold290_cov193.g688"/>
    </source>
</evidence>
<dbReference type="Pfam" id="PF16746">
    <property type="entry name" value="BAR_3"/>
    <property type="match status" value="1"/>
</dbReference>
<dbReference type="WBParaSite" id="scaffold290_cov193.g688">
    <property type="protein sequence ID" value="scaffold290_cov193.g688"/>
    <property type="gene ID" value="scaffold290_cov193.g688"/>
</dbReference>
<dbReference type="GO" id="GO:0005737">
    <property type="term" value="C:cytoplasm"/>
    <property type="evidence" value="ECO:0007669"/>
    <property type="project" value="InterPro"/>
</dbReference>
<sequence>MQLKPLEFSECLTDSPFFRQNLHKHEIALEQTSKKIKDVEQQCRKILSYSTKLSLAQKHLAETLSDFKLGMIGTMSEDDMAMANYTKQLANVIIMIEEHRSKTIQETGELYLSPLLAMVEKINRARDGRQRYSEINDKILKAKENFEVQQIEANELKKKMLVTFMRNSVFQSETDKSGNSNIGDDGEPLSPGALGGGAISSIKQGYLYMHDPIRLLPKTISRDVLSRSNWTKYYCVYSRETKIFTFIPTTNVVKTVSGS</sequence>
<dbReference type="Gene3D" id="1.20.1270.60">
    <property type="entry name" value="Arfaptin homology (AH) domain/BAR domain"/>
    <property type="match status" value="1"/>
</dbReference>
<proteinExistence type="predicted"/>
<accession>A0A915M366</accession>
<reference evidence="3" key="1">
    <citation type="submission" date="2022-11" db="UniProtKB">
        <authorList>
            <consortium name="WormBaseParasite"/>
        </authorList>
    </citation>
    <scope>IDENTIFICATION</scope>
</reference>
<dbReference type="PANTHER" id="PTHR12552">
    <property type="entry name" value="OLIGOPHRENIN 1"/>
    <property type="match status" value="1"/>
</dbReference>